<reference evidence="8 9" key="1">
    <citation type="submission" date="2020-08" db="EMBL/GenBank/DDBJ databases">
        <title>Sequencing the genomes of 1000 actinobacteria strains.</title>
        <authorList>
            <person name="Klenk H.-P."/>
        </authorList>
    </citation>
    <scope>NUCLEOTIDE SEQUENCE [LARGE SCALE GENOMIC DNA]</scope>
    <source>
        <strain evidence="8 9">DSM 27099</strain>
    </source>
</reference>
<evidence type="ECO:0000313" key="8">
    <source>
        <dbReference type="EMBL" id="MBB2976034.1"/>
    </source>
</evidence>
<keyword evidence="1 6" id="KW-0285">Flavoprotein</keyword>
<comment type="caution">
    <text evidence="8">The sequence shown here is derived from an EMBL/GenBank/DDBJ whole genome shotgun (WGS) entry which is preliminary data.</text>
</comment>
<feature type="domain" description="Luciferase-like" evidence="7">
    <location>
        <begin position="22"/>
        <end position="393"/>
    </location>
</feature>
<evidence type="ECO:0000256" key="1">
    <source>
        <dbReference type="ARBA" id="ARBA00022630"/>
    </source>
</evidence>
<dbReference type="PANTHER" id="PTHR30011">
    <property type="entry name" value="ALKANESULFONATE MONOOXYGENASE-RELATED"/>
    <property type="match status" value="1"/>
</dbReference>
<dbReference type="Proteomes" id="UP000529310">
    <property type="component" value="Unassembled WGS sequence"/>
</dbReference>
<evidence type="ECO:0000259" key="7">
    <source>
        <dbReference type="Pfam" id="PF00296"/>
    </source>
</evidence>
<dbReference type="InterPro" id="IPR036661">
    <property type="entry name" value="Luciferase-like_sf"/>
</dbReference>
<dbReference type="RefSeq" id="WP_165138834.1">
    <property type="nucleotide sequence ID" value="NZ_CP049255.1"/>
</dbReference>
<name>A0A7W4V3H3_9MICO</name>
<dbReference type="Pfam" id="PF00296">
    <property type="entry name" value="Bac_luciferase"/>
    <property type="match status" value="1"/>
</dbReference>
<dbReference type="AlphaFoldDB" id="A0A7W4V3H3"/>
<dbReference type="InterPro" id="IPR051260">
    <property type="entry name" value="Diverse_substr_monoxygenases"/>
</dbReference>
<keyword evidence="4 8" id="KW-0503">Monooxygenase</keyword>
<sequence>MSRLHFGIFESFQPQTGGTHSWPHPLDDGEDFLDPERWARMARVMDETGYDFLFLADQYGYPIVGDDISTVAVERGINFPTLDPIVLVASLLRETENLGFVVTATTGIDHPLQMARRFTALDHLSAGRIGWNIVTGASQNAQAELLGHETLVPHDVRYAMADEYVRLARSYWEESWQDGALVMDAAQQLAVRRDLIQRTVFEGSHYQSRGYYTSPPSPQRTPVLFQAGTSPAGRAFAATHAECVFVQATTPSHTARSVADIRQRAADAGRDPRQLRLMAGMTAIVAATESEARALEAEFDALQTDEIVAALYAGNTGIDLLSLDPDRTLRDIIDAGGLVGQLGTSNIERFLGSADSPAPTVREILDQLRGRGTRGFRVVGDPHQVADQIEALAAETDLDGFLIEPAFGTRDVEVFGREVLSRLRERGRLAAPVGSTLRERMREVAGPLPDPLPARA</sequence>
<keyword evidence="2 6" id="KW-0288">FMN</keyword>
<dbReference type="SUPFAM" id="SSF51679">
    <property type="entry name" value="Bacterial luciferase-like"/>
    <property type="match status" value="1"/>
</dbReference>
<evidence type="ECO:0000256" key="4">
    <source>
        <dbReference type="ARBA" id="ARBA00023033"/>
    </source>
</evidence>
<feature type="binding site" evidence="6">
    <location>
        <position position="154"/>
    </location>
    <ligand>
        <name>FMN</name>
        <dbReference type="ChEBI" id="CHEBI:58210"/>
    </ligand>
</feature>
<dbReference type="InterPro" id="IPR011251">
    <property type="entry name" value="Luciferase-like_dom"/>
</dbReference>
<protein>
    <submittedName>
        <fullName evidence="8">FMN-dependent oxidoreductase (Nitrilotriacetate monooxygenase family)</fullName>
    </submittedName>
</protein>
<proteinExistence type="inferred from homology"/>
<accession>A0A7W4V3H3</accession>
<dbReference type="GO" id="GO:0016705">
    <property type="term" value="F:oxidoreductase activity, acting on paired donors, with incorporation or reduction of molecular oxygen"/>
    <property type="evidence" value="ECO:0007669"/>
    <property type="project" value="InterPro"/>
</dbReference>
<dbReference type="GO" id="GO:0004497">
    <property type="term" value="F:monooxygenase activity"/>
    <property type="evidence" value="ECO:0007669"/>
    <property type="project" value="UniProtKB-KW"/>
</dbReference>
<feature type="binding site" evidence="6">
    <location>
        <position position="103"/>
    </location>
    <ligand>
        <name>FMN</name>
        <dbReference type="ChEBI" id="CHEBI:58210"/>
    </ligand>
</feature>
<dbReference type="InterPro" id="IPR016215">
    <property type="entry name" value="NTA_MOA"/>
</dbReference>
<dbReference type="NCBIfam" id="TIGR03860">
    <property type="entry name" value="FMN_nitrolo"/>
    <property type="match status" value="1"/>
</dbReference>
<keyword evidence="9" id="KW-1185">Reference proteome</keyword>
<evidence type="ECO:0000313" key="9">
    <source>
        <dbReference type="Proteomes" id="UP000529310"/>
    </source>
</evidence>
<feature type="binding site" evidence="6">
    <location>
        <position position="230"/>
    </location>
    <ligand>
        <name>FMN</name>
        <dbReference type="ChEBI" id="CHEBI:58210"/>
    </ligand>
</feature>
<gene>
    <name evidence="8" type="ORF">FHX49_001604</name>
</gene>
<evidence type="ECO:0000256" key="3">
    <source>
        <dbReference type="ARBA" id="ARBA00023002"/>
    </source>
</evidence>
<evidence type="ECO:0000256" key="6">
    <source>
        <dbReference type="PIRSR" id="PIRSR000337-1"/>
    </source>
</evidence>
<dbReference type="PIRSF" id="PIRSF000337">
    <property type="entry name" value="NTA_MOA"/>
    <property type="match status" value="1"/>
</dbReference>
<comment type="similarity">
    <text evidence="5">Belongs to the NtaA/SnaA/DszA monooxygenase family.</text>
</comment>
<keyword evidence="3" id="KW-0560">Oxidoreductase</keyword>
<organism evidence="8 9">
    <name type="scientific">Microbacterium endophyticum</name>
    <dbReference type="NCBI Taxonomy" id="1526412"/>
    <lineage>
        <taxon>Bacteria</taxon>
        <taxon>Bacillati</taxon>
        <taxon>Actinomycetota</taxon>
        <taxon>Actinomycetes</taxon>
        <taxon>Micrococcales</taxon>
        <taxon>Microbacteriaceae</taxon>
        <taxon>Microbacterium</taxon>
    </lineage>
</organism>
<dbReference type="Gene3D" id="3.20.20.30">
    <property type="entry name" value="Luciferase-like domain"/>
    <property type="match status" value="1"/>
</dbReference>
<dbReference type="PANTHER" id="PTHR30011:SF16">
    <property type="entry name" value="C2H2 FINGER DOMAIN TRANSCRIPTION FACTOR (EUROFUNG)-RELATED"/>
    <property type="match status" value="1"/>
</dbReference>
<evidence type="ECO:0000256" key="2">
    <source>
        <dbReference type="ARBA" id="ARBA00022643"/>
    </source>
</evidence>
<feature type="binding site" evidence="6">
    <location>
        <position position="57"/>
    </location>
    <ligand>
        <name>FMN</name>
        <dbReference type="ChEBI" id="CHEBI:58210"/>
    </ligand>
</feature>
<dbReference type="EMBL" id="JACHWQ010000004">
    <property type="protein sequence ID" value="MBB2976034.1"/>
    <property type="molecule type" value="Genomic_DNA"/>
</dbReference>
<feature type="binding site" evidence="6">
    <location>
        <position position="158"/>
    </location>
    <ligand>
        <name>FMN</name>
        <dbReference type="ChEBI" id="CHEBI:58210"/>
    </ligand>
</feature>
<evidence type="ECO:0000256" key="5">
    <source>
        <dbReference type="ARBA" id="ARBA00033748"/>
    </source>
</evidence>